<dbReference type="Gene3D" id="2.180.10.10">
    <property type="entry name" value="RHS repeat-associated core"/>
    <property type="match status" value="1"/>
</dbReference>
<dbReference type="EMBL" id="CP104562">
    <property type="protein sequence ID" value="UXH78156.1"/>
    <property type="molecule type" value="Genomic_DNA"/>
</dbReference>
<organism evidence="2 3">
    <name type="scientific">Roseateles amylovorans</name>
    <dbReference type="NCBI Taxonomy" id="2978473"/>
    <lineage>
        <taxon>Bacteria</taxon>
        <taxon>Pseudomonadati</taxon>
        <taxon>Pseudomonadota</taxon>
        <taxon>Betaproteobacteria</taxon>
        <taxon>Burkholderiales</taxon>
        <taxon>Sphaerotilaceae</taxon>
        <taxon>Roseateles</taxon>
    </lineage>
</organism>
<dbReference type="RefSeq" id="WP_261757932.1">
    <property type="nucleotide sequence ID" value="NZ_CP104562.2"/>
</dbReference>
<evidence type="ECO:0000259" key="1">
    <source>
        <dbReference type="Pfam" id="PF10908"/>
    </source>
</evidence>
<dbReference type="PRINTS" id="PR00394">
    <property type="entry name" value="RHSPROTEIN"/>
</dbReference>
<dbReference type="InterPro" id="IPR021225">
    <property type="entry name" value="Tlde1_dom"/>
</dbReference>
<dbReference type="InterPro" id="IPR022385">
    <property type="entry name" value="Rhs_assc_core"/>
</dbReference>
<sequence length="277" mass="31184">MLVAVLTPSSTTESRVYHAYSDHLNAPRLLIDMAGAQRWRWLSEPFGTTPAEAVPSSIETLAVNLRFPGQNFDKESGLNYNYFRDYDATTGRYVQSDLIGLAGGLNTYTYVSGNPISKMDPLGLLENYTFDRRAGTVTHDCECSSKTSTTAFSGNYQYANRPEYEAFPEHGPIPAGKYYIVQPYNYSRTNPSVFFRLFRDDGVIDDETFVPDPNNPGESVRRGQFRFHPGTASNGCITVPNRKTLREWNKIQEQLMRTKTSTIPGTNIEYYGTVTVK</sequence>
<dbReference type="InterPro" id="IPR050708">
    <property type="entry name" value="T6SS_VgrG/RHS"/>
</dbReference>
<feature type="domain" description="Tlde1" evidence="1">
    <location>
        <begin position="149"/>
        <end position="265"/>
    </location>
</feature>
<dbReference type="PANTHER" id="PTHR32305:SF15">
    <property type="entry name" value="PROTEIN RHSA-RELATED"/>
    <property type="match status" value="1"/>
</dbReference>
<keyword evidence="3" id="KW-1185">Reference proteome</keyword>
<accession>A0ABY6B1T1</accession>
<dbReference type="PANTHER" id="PTHR32305">
    <property type="match status" value="1"/>
</dbReference>
<proteinExistence type="predicted"/>
<evidence type="ECO:0000313" key="3">
    <source>
        <dbReference type="Proteomes" id="UP001064933"/>
    </source>
</evidence>
<evidence type="ECO:0000313" key="2">
    <source>
        <dbReference type="EMBL" id="UXH78156.1"/>
    </source>
</evidence>
<dbReference type="Pfam" id="PF10908">
    <property type="entry name" value="Tlde1_dom"/>
    <property type="match status" value="1"/>
</dbReference>
<name>A0ABY6B1T1_9BURK</name>
<reference evidence="2" key="1">
    <citation type="submission" date="2022-10" db="EMBL/GenBank/DDBJ databases">
        <title>Characterization and whole genome sequencing of a new Roseateles species, isolated from fresh water.</title>
        <authorList>
            <person name="Guliayeva D.Y."/>
            <person name="Akhremchuk A.E."/>
            <person name="Sikolenko M.A."/>
            <person name="Valentovich L.N."/>
            <person name="Sidarenka A.V."/>
        </authorList>
    </citation>
    <scope>NUCLEOTIDE SEQUENCE</scope>
    <source>
        <strain evidence="2">BIM B-1768</strain>
    </source>
</reference>
<protein>
    <submittedName>
        <fullName evidence="2">DUF2778 domain-containing protein</fullName>
    </submittedName>
</protein>
<dbReference type="NCBIfam" id="TIGR03696">
    <property type="entry name" value="Rhs_assc_core"/>
    <property type="match status" value="1"/>
</dbReference>
<gene>
    <name evidence="2" type="ORF">N4261_24925</name>
</gene>
<dbReference type="Proteomes" id="UP001064933">
    <property type="component" value="Chromosome"/>
</dbReference>